<organism evidence="5 6">
    <name type="scientific">Achromobacter spanius</name>
    <dbReference type="NCBI Taxonomy" id="217203"/>
    <lineage>
        <taxon>Bacteria</taxon>
        <taxon>Pseudomonadati</taxon>
        <taxon>Pseudomonadota</taxon>
        <taxon>Betaproteobacteria</taxon>
        <taxon>Burkholderiales</taxon>
        <taxon>Alcaligenaceae</taxon>
        <taxon>Achromobacter</taxon>
    </lineage>
</organism>
<keyword evidence="3" id="KW-0804">Transcription</keyword>
<evidence type="ECO:0000256" key="3">
    <source>
        <dbReference type="ARBA" id="ARBA00023163"/>
    </source>
</evidence>
<evidence type="ECO:0000256" key="1">
    <source>
        <dbReference type="ARBA" id="ARBA00023015"/>
    </source>
</evidence>
<accession>A0A2S0IF92</accession>
<dbReference type="RefSeq" id="WP_105241254.1">
    <property type="nucleotide sequence ID" value="NZ_CP023270.1"/>
</dbReference>
<dbReference type="PANTHER" id="PTHR46796:SF6">
    <property type="entry name" value="ARAC SUBFAMILY"/>
    <property type="match status" value="1"/>
</dbReference>
<dbReference type="PRINTS" id="PR00032">
    <property type="entry name" value="HTHARAC"/>
</dbReference>
<dbReference type="PANTHER" id="PTHR46796">
    <property type="entry name" value="HTH-TYPE TRANSCRIPTIONAL ACTIVATOR RHAS-RELATED"/>
    <property type="match status" value="1"/>
</dbReference>
<sequence>MSDTEFAISASAGADRRDQWRAALADAFGPFEVHGGKPGHFAGHVRYARRASLQFNDLHYQGQRLERTPGNVSRLDREFYTFGLPLAGPLAVRQQGREFQVEPGCVYLMNQSLPYQATANGAAGYRSLSVSFPRSALSQRDSRIGAFYKLRTDDGSPRGALLAGYMDHLFKGMDGWTDTEAAELGERLIDLIVLFLVQPGHGQVSEADSSVTVAHRTRVLAYIRQHLADPDLSPARVAQGCGVSVAYLHRILRAGGLSVESFIFEQRLDRCRELLLDARHRHRGIAELAYQVGFSHPSHFSRLFKQRFGVTPRDMRAGGRAGQG</sequence>
<dbReference type="GO" id="GO:0003700">
    <property type="term" value="F:DNA-binding transcription factor activity"/>
    <property type="evidence" value="ECO:0007669"/>
    <property type="project" value="InterPro"/>
</dbReference>
<dbReference type="InterPro" id="IPR050204">
    <property type="entry name" value="AraC_XylS_family_regulators"/>
</dbReference>
<dbReference type="InterPro" id="IPR009057">
    <property type="entry name" value="Homeodomain-like_sf"/>
</dbReference>
<evidence type="ECO:0000256" key="2">
    <source>
        <dbReference type="ARBA" id="ARBA00023125"/>
    </source>
</evidence>
<dbReference type="EMBL" id="CP023270">
    <property type="protein sequence ID" value="AVJ30710.1"/>
    <property type="molecule type" value="Genomic_DNA"/>
</dbReference>
<dbReference type="OrthoDB" id="9178898at2"/>
<dbReference type="InterPro" id="IPR035418">
    <property type="entry name" value="AraC-bd_2"/>
</dbReference>
<evidence type="ECO:0000313" key="6">
    <source>
        <dbReference type="Proteomes" id="UP000239477"/>
    </source>
</evidence>
<keyword evidence="1" id="KW-0805">Transcription regulation</keyword>
<dbReference type="InterPro" id="IPR037923">
    <property type="entry name" value="HTH-like"/>
</dbReference>
<dbReference type="SMART" id="SM00342">
    <property type="entry name" value="HTH_ARAC"/>
    <property type="match status" value="1"/>
</dbReference>
<dbReference type="GO" id="GO:0043565">
    <property type="term" value="F:sequence-specific DNA binding"/>
    <property type="evidence" value="ECO:0007669"/>
    <property type="project" value="InterPro"/>
</dbReference>
<evidence type="ECO:0000259" key="4">
    <source>
        <dbReference type="PROSITE" id="PS01124"/>
    </source>
</evidence>
<dbReference type="Proteomes" id="UP000239477">
    <property type="component" value="Chromosome"/>
</dbReference>
<keyword evidence="6" id="KW-1185">Reference proteome</keyword>
<feature type="domain" description="HTH araC/xylS-type" evidence="4">
    <location>
        <begin position="217"/>
        <end position="318"/>
    </location>
</feature>
<dbReference type="SUPFAM" id="SSF51215">
    <property type="entry name" value="Regulatory protein AraC"/>
    <property type="match status" value="1"/>
</dbReference>
<dbReference type="PROSITE" id="PS01124">
    <property type="entry name" value="HTH_ARAC_FAMILY_2"/>
    <property type="match status" value="1"/>
</dbReference>
<dbReference type="InterPro" id="IPR020449">
    <property type="entry name" value="Tscrpt_reg_AraC-type_HTH"/>
</dbReference>
<name>A0A2S0IF92_9BURK</name>
<dbReference type="Pfam" id="PF12833">
    <property type="entry name" value="HTH_18"/>
    <property type="match status" value="1"/>
</dbReference>
<evidence type="ECO:0000313" key="5">
    <source>
        <dbReference type="EMBL" id="AVJ30710.1"/>
    </source>
</evidence>
<gene>
    <name evidence="5" type="ORF">CLM73_28360</name>
</gene>
<dbReference type="Gene3D" id="1.10.10.60">
    <property type="entry name" value="Homeodomain-like"/>
    <property type="match status" value="1"/>
</dbReference>
<dbReference type="Pfam" id="PF14525">
    <property type="entry name" value="AraC_binding_2"/>
    <property type="match status" value="1"/>
</dbReference>
<protein>
    <submittedName>
        <fullName evidence="5">AraC family transcriptional regulator</fullName>
    </submittedName>
</protein>
<reference evidence="5 6" key="1">
    <citation type="submission" date="2017-09" db="EMBL/GenBank/DDBJ databases">
        <title>Genomic, metabolic, and phenotypic characteristics of bacterial isolates from the natural microbiome of the model nematode Caenorhabditis elegans.</title>
        <authorList>
            <person name="Zimmermann J."/>
            <person name="Obeng N."/>
            <person name="Yang W."/>
            <person name="Obeng O."/>
            <person name="Kissoyan K."/>
            <person name="Pees B."/>
            <person name="Dirksen P."/>
            <person name="Hoppner M."/>
            <person name="Franke A."/>
            <person name="Rosenstiel P."/>
            <person name="Leippe M."/>
            <person name="Dierking K."/>
            <person name="Kaleta C."/>
            <person name="Schulenburg H."/>
        </authorList>
    </citation>
    <scope>NUCLEOTIDE SEQUENCE [LARGE SCALE GENOMIC DNA]</scope>
    <source>
        <strain evidence="5 6">MYb73</strain>
    </source>
</reference>
<proteinExistence type="predicted"/>
<dbReference type="SUPFAM" id="SSF46689">
    <property type="entry name" value="Homeodomain-like"/>
    <property type="match status" value="1"/>
</dbReference>
<dbReference type="InterPro" id="IPR018060">
    <property type="entry name" value="HTH_AraC"/>
</dbReference>
<keyword evidence="2" id="KW-0238">DNA-binding</keyword>
<dbReference type="AlphaFoldDB" id="A0A2S0IF92"/>